<protein>
    <submittedName>
        <fullName evidence="2">Uncharacterized protein</fullName>
    </submittedName>
</protein>
<dbReference type="WBParaSite" id="ES5_v2.g13770.t1">
    <property type="protein sequence ID" value="ES5_v2.g13770.t1"/>
    <property type="gene ID" value="ES5_v2.g13770"/>
</dbReference>
<evidence type="ECO:0000313" key="1">
    <source>
        <dbReference type="Proteomes" id="UP000887579"/>
    </source>
</evidence>
<accession>A0AC34FAG8</accession>
<reference evidence="2" key="1">
    <citation type="submission" date="2022-11" db="UniProtKB">
        <authorList>
            <consortium name="WormBaseParasite"/>
        </authorList>
    </citation>
    <scope>IDENTIFICATION</scope>
</reference>
<dbReference type="Proteomes" id="UP000887579">
    <property type="component" value="Unplaced"/>
</dbReference>
<proteinExistence type="predicted"/>
<evidence type="ECO:0000313" key="2">
    <source>
        <dbReference type="WBParaSite" id="ES5_v2.g13770.t1"/>
    </source>
</evidence>
<organism evidence="1 2">
    <name type="scientific">Panagrolaimus sp. ES5</name>
    <dbReference type="NCBI Taxonomy" id="591445"/>
    <lineage>
        <taxon>Eukaryota</taxon>
        <taxon>Metazoa</taxon>
        <taxon>Ecdysozoa</taxon>
        <taxon>Nematoda</taxon>
        <taxon>Chromadorea</taxon>
        <taxon>Rhabditida</taxon>
        <taxon>Tylenchina</taxon>
        <taxon>Panagrolaimomorpha</taxon>
        <taxon>Panagrolaimoidea</taxon>
        <taxon>Panagrolaimidae</taxon>
        <taxon>Panagrolaimus</taxon>
    </lineage>
</organism>
<name>A0AC34FAG8_9BILA</name>
<sequence>MFSSKVMLRLAFLCIILLVSTATFTDEAKDVASASIHMMIKAALFSAVTFIIKWSVYIAIAGAVIWYFVTHRGAAQGATPAAGRGQGHARSD</sequence>